<dbReference type="GO" id="GO:0000176">
    <property type="term" value="C:nuclear exosome (RNase complex)"/>
    <property type="evidence" value="ECO:0007669"/>
    <property type="project" value="TreeGrafter"/>
</dbReference>
<dbReference type="GO" id="GO:0006364">
    <property type="term" value="P:rRNA processing"/>
    <property type="evidence" value="ECO:0007669"/>
    <property type="project" value="UniProtKB-KW"/>
</dbReference>
<dbReference type="PANTHER" id="PTHR11953">
    <property type="entry name" value="EXOSOME COMPLEX COMPONENT"/>
    <property type="match status" value="1"/>
</dbReference>
<evidence type="ECO:0000256" key="5">
    <source>
        <dbReference type="ARBA" id="ARBA00023242"/>
    </source>
</evidence>
<comment type="caution">
    <text evidence="7">The sequence shown here is derived from an EMBL/GenBank/DDBJ whole genome shotgun (WGS) entry which is preliminary data.</text>
</comment>
<dbReference type="GO" id="GO:0071028">
    <property type="term" value="P:nuclear mRNA surveillance"/>
    <property type="evidence" value="ECO:0007669"/>
    <property type="project" value="TreeGrafter"/>
</dbReference>
<keyword evidence="8" id="KW-1185">Reference proteome</keyword>
<comment type="subcellular location">
    <subcellularLocation>
        <location evidence="1">Nucleus</location>
    </subcellularLocation>
</comment>
<dbReference type="SUPFAM" id="SSF54211">
    <property type="entry name" value="Ribosomal protein S5 domain 2-like"/>
    <property type="match status" value="1"/>
</dbReference>
<keyword evidence="3" id="KW-0698">rRNA processing</keyword>
<dbReference type="AlphaFoldDB" id="A0A9P8VEL5"/>
<evidence type="ECO:0000256" key="2">
    <source>
        <dbReference type="ARBA" id="ARBA00006678"/>
    </source>
</evidence>
<dbReference type="GO" id="GO:0003723">
    <property type="term" value="F:RNA binding"/>
    <property type="evidence" value="ECO:0007669"/>
    <property type="project" value="TreeGrafter"/>
</dbReference>
<dbReference type="InterPro" id="IPR001247">
    <property type="entry name" value="ExoRNase_PH_dom1"/>
</dbReference>
<keyword evidence="4" id="KW-0271">Exosome</keyword>
<name>A0A9P8VEL5_9PEZI</name>
<keyword evidence="5" id="KW-0539">Nucleus</keyword>
<dbReference type="InterPro" id="IPR036345">
    <property type="entry name" value="ExoRNase_PH_dom2_sf"/>
</dbReference>
<evidence type="ECO:0000256" key="1">
    <source>
        <dbReference type="ARBA" id="ARBA00004123"/>
    </source>
</evidence>
<dbReference type="Proteomes" id="UP000770015">
    <property type="component" value="Unassembled WGS sequence"/>
</dbReference>
<dbReference type="GO" id="GO:0071051">
    <property type="term" value="P:poly(A)-dependent snoRNA 3'-end processing"/>
    <property type="evidence" value="ECO:0007669"/>
    <property type="project" value="TreeGrafter"/>
</dbReference>
<protein>
    <recommendedName>
        <fullName evidence="6">Exoribonuclease phosphorolytic domain-containing protein</fullName>
    </recommendedName>
</protein>
<evidence type="ECO:0000259" key="6">
    <source>
        <dbReference type="Pfam" id="PF01138"/>
    </source>
</evidence>
<dbReference type="GO" id="GO:0034475">
    <property type="term" value="P:U4 snRNA 3'-end processing"/>
    <property type="evidence" value="ECO:0007669"/>
    <property type="project" value="TreeGrafter"/>
</dbReference>
<dbReference type="PANTHER" id="PTHR11953:SF1">
    <property type="entry name" value="EXOSOME COMPLEX COMPONENT RRP46"/>
    <property type="match status" value="1"/>
</dbReference>
<dbReference type="OrthoDB" id="27298at2759"/>
<sequence length="245" mass="26236">MAARDQAEGRLSLLHRTDGSATFSFGGYTIIASVNGPIEAQRREENPFEAVLDVVVRPAAGVGGTRERQLESMLQAVLRQLVLVQRWPRCVFQVTLQIAQNPTNDYVNSKVVQAQSNILAFPALLHAAQLALLSGAVALKSIAAAVVVALPQGFPKSSAIVNPSPLAANEATSLHLVGFSQKGSLLLTESEGRFTEADWEAAIETGRQSCQSNGANAVGEDETPDMGQFLRSITEARLASDLNWR</sequence>
<evidence type="ECO:0000256" key="4">
    <source>
        <dbReference type="ARBA" id="ARBA00022835"/>
    </source>
</evidence>
<dbReference type="InterPro" id="IPR020568">
    <property type="entry name" value="Ribosomal_Su5_D2-typ_SF"/>
</dbReference>
<dbReference type="InterPro" id="IPR050080">
    <property type="entry name" value="RNase_PH"/>
</dbReference>
<gene>
    <name evidence="7" type="ORF">F5X68DRAFT_78317</name>
</gene>
<accession>A0A9P8VEL5</accession>
<evidence type="ECO:0000313" key="7">
    <source>
        <dbReference type="EMBL" id="KAH6689221.1"/>
    </source>
</evidence>
<evidence type="ECO:0000256" key="3">
    <source>
        <dbReference type="ARBA" id="ARBA00022552"/>
    </source>
</evidence>
<dbReference type="Pfam" id="PF01138">
    <property type="entry name" value="RNase_PH"/>
    <property type="match status" value="1"/>
</dbReference>
<dbReference type="InterPro" id="IPR027408">
    <property type="entry name" value="PNPase/RNase_PH_dom_sf"/>
</dbReference>
<dbReference type="GO" id="GO:0000177">
    <property type="term" value="C:cytoplasmic exosome (RNase complex)"/>
    <property type="evidence" value="ECO:0007669"/>
    <property type="project" value="TreeGrafter"/>
</dbReference>
<feature type="domain" description="Exoribonuclease phosphorolytic" evidence="6">
    <location>
        <begin position="11"/>
        <end position="133"/>
    </location>
</feature>
<dbReference type="GO" id="GO:0005730">
    <property type="term" value="C:nucleolus"/>
    <property type="evidence" value="ECO:0007669"/>
    <property type="project" value="TreeGrafter"/>
</dbReference>
<reference evidence="7" key="1">
    <citation type="journal article" date="2021" name="Nat. Commun.">
        <title>Genetic determinants of endophytism in the Arabidopsis root mycobiome.</title>
        <authorList>
            <person name="Mesny F."/>
            <person name="Miyauchi S."/>
            <person name="Thiergart T."/>
            <person name="Pickel B."/>
            <person name="Atanasova L."/>
            <person name="Karlsson M."/>
            <person name="Huettel B."/>
            <person name="Barry K.W."/>
            <person name="Haridas S."/>
            <person name="Chen C."/>
            <person name="Bauer D."/>
            <person name="Andreopoulos W."/>
            <person name="Pangilinan J."/>
            <person name="LaButti K."/>
            <person name="Riley R."/>
            <person name="Lipzen A."/>
            <person name="Clum A."/>
            <person name="Drula E."/>
            <person name="Henrissat B."/>
            <person name="Kohler A."/>
            <person name="Grigoriev I.V."/>
            <person name="Martin F.M."/>
            <person name="Hacquard S."/>
        </authorList>
    </citation>
    <scope>NUCLEOTIDE SEQUENCE</scope>
    <source>
        <strain evidence="7">MPI-SDFR-AT-0117</strain>
    </source>
</reference>
<dbReference type="EMBL" id="JAGSXJ010000008">
    <property type="protein sequence ID" value="KAH6689221.1"/>
    <property type="molecule type" value="Genomic_DNA"/>
</dbReference>
<dbReference type="SUPFAM" id="SSF55666">
    <property type="entry name" value="Ribonuclease PH domain 2-like"/>
    <property type="match status" value="1"/>
</dbReference>
<organism evidence="7 8">
    <name type="scientific">Plectosphaerella plurivora</name>
    <dbReference type="NCBI Taxonomy" id="936078"/>
    <lineage>
        <taxon>Eukaryota</taxon>
        <taxon>Fungi</taxon>
        <taxon>Dikarya</taxon>
        <taxon>Ascomycota</taxon>
        <taxon>Pezizomycotina</taxon>
        <taxon>Sordariomycetes</taxon>
        <taxon>Hypocreomycetidae</taxon>
        <taxon>Glomerellales</taxon>
        <taxon>Plectosphaerellaceae</taxon>
        <taxon>Plectosphaerella</taxon>
    </lineage>
</organism>
<dbReference type="GO" id="GO:0016075">
    <property type="term" value="P:rRNA catabolic process"/>
    <property type="evidence" value="ECO:0007669"/>
    <property type="project" value="TreeGrafter"/>
</dbReference>
<comment type="similarity">
    <text evidence="2">Belongs to the RNase PH family.</text>
</comment>
<proteinExistence type="inferred from homology"/>
<dbReference type="Gene3D" id="3.30.230.70">
    <property type="entry name" value="GHMP Kinase, N-terminal domain"/>
    <property type="match status" value="1"/>
</dbReference>
<evidence type="ECO:0000313" key="8">
    <source>
        <dbReference type="Proteomes" id="UP000770015"/>
    </source>
</evidence>